<comment type="caution">
    <text evidence="1">The sequence shown here is derived from an EMBL/GenBank/DDBJ whole genome shotgun (WGS) entry which is preliminary data.</text>
</comment>
<accession>A0A8S2Y9R0</accession>
<organism evidence="1 2">
    <name type="scientific">Rotaria magnacalcarata</name>
    <dbReference type="NCBI Taxonomy" id="392030"/>
    <lineage>
        <taxon>Eukaryota</taxon>
        <taxon>Metazoa</taxon>
        <taxon>Spiralia</taxon>
        <taxon>Gnathifera</taxon>
        <taxon>Rotifera</taxon>
        <taxon>Eurotatoria</taxon>
        <taxon>Bdelloidea</taxon>
        <taxon>Philodinida</taxon>
        <taxon>Philodinidae</taxon>
        <taxon>Rotaria</taxon>
    </lineage>
</organism>
<feature type="non-terminal residue" evidence="1">
    <location>
        <position position="1"/>
    </location>
</feature>
<dbReference type="EMBL" id="CAJOBJ010090638">
    <property type="protein sequence ID" value="CAF4541233.1"/>
    <property type="molecule type" value="Genomic_DNA"/>
</dbReference>
<evidence type="ECO:0000313" key="2">
    <source>
        <dbReference type="Proteomes" id="UP000681720"/>
    </source>
</evidence>
<evidence type="ECO:0000313" key="1">
    <source>
        <dbReference type="EMBL" id="CAF4541233.1"/>
    </source>
</evidence>
<reference evidence="1" key="1">
    <citation type="submission" date="2021-02" db="EMBL/GenBank/DDBJ databases">
        <authorList>
            <person name="Nowell W R."/>
        </authorList>
    </citation>
    <scope>NUCLEOTIDE SEQUENCE</scope>
</reference>
<dbReference type="AlphaFoldDB" id="A0A8S2Y9R0"/>
<dbReference type="Proteomes" id="UP000681720">
    <property type="component" value="Unassembled WGS sequence"/>
</dbReference>
<protein>
    <submittedName>
        <fullName evidence="1">Uncharacterized protein</fullName>
    </submittedName>
</protein>
<proteinExistence type="predicted"/>
<gene>
    <name evidence="1" type="ORF">GIL414_LOCUS36427</name>
</gene>
<name>A0A8S2Y9R0_9BILA</name>
<sequence>RLIGQIVLDYFTNFFDRNSRDYREVSKRLGEMKARDKIAQKDQRRRSQAVNAAVSVIGF</sequence>